<accession>A0ABU6VCP2</accession>
<gene>
    <name evidence="3" type="ORF">PIB30_039157</name>
</gene>
<evidence type="ECO:0000313" key="3">
    <source>
        <dbReference type="EMBL" id="MED6171259.1"/>
    </source>
</evidence>
<dbReference type="InterPro" id="IPR012677">
    <property type="entry name" value="Nucleotide-bd_a/b_plait_sf"/>
</dbReference>
<dbReference type="SUPFAM" id="SSF50182">
    <property type="entry name" value="Sm-like ribonucleoproteins"/>
    <property type="match status" value="1"/>
</dbReference>
<dbReference type="SMART" id="SM00360">
    <property type="entry name" value="RRM"/>
    <property type="match status" value="1"/>
</dbReference>
<dbReference type="InterPro" id="IPR050914">
    <property type="entry name" value="snRNP_SmB/NAA38-like"/>
</dbReference>
<dbReference type="PANTHER" id="PTHR10701">
    <property type="entry name" value="SMALL NUCLEAR RIBONUCLEOPROTEIN-ASSOCIATED PROTEIN B AND N"/>
    <property type="match status" value="1"/>
</dbReference>
<dbReference type="EMBL" id="JASCZI010151240">
    <property type="protein sequence ID" value="MED6171259.1"/>
    <property type="molecule type" value="Genomic_DNA"/>
</dbReference>
<proteinExistence type="predicted"/>
<dbReference type="Pfam" id="PF00076">
    <property type="entry name" value="RRM_1"/>
    <property type="match status" value="1"/>
</dbReference>
<sequence>MEEEGRESVGVGDGSSLAVTRARKLVFRRMLVGIKDGRFFLGGFYCIDKQGNIILQDAVEYRPTRRSSSSPSPSPLEQRCLGLILIPASCRATCHGYGDESEEGGVWQEQRSRRSRGTNNTAQYWWRRETTTSINWEKVEQDSHTISMDKLPHDIAKRTLFKIFEWAGTVVDVYVSKKTRKISKQPFAFVHFDAKEGALRAVERMNGVHVGTWRMEVRLARYQRACN</sequence>
<dbReference type="InterPro" id="IPR034110">
    <property type="entry name" value="LSMD1_Sm"/>
</dbReference>
<dbReference type="PROSITE" id="PS50102">
    <property type="entry name" value="RRM"/>
    <property type="match status" value="1"/>
</dbReference>
<comment type="caution">
    <text evidence="3">The sequence shown here is derived from an EMBL/GenBank/DDBJ whole genome shotgun (WGS) entry which is preliminary data.</text>
</comment>
<organism evidence="3 4">
    <name type="scientific">Stylosanthes scabra</name>
    <dbReference type="NCBI Taxonomy" id="79078"/>
    <lineage>
        <taxon>Eukaryota</taxon>
        <taxon>Viridiplantae</taxon>
        <taxon>Streptophyta</taxon>
        <taxon>Embryophyta</taxon>
        <taxon>Tracheophyta</taxon>
        <taxon>Spermatophyta</taxon>
        <taxon>Magnoliopsida</taxon>
        <taxon>eudicotyledons</taxon>
        <taxon>Gunneridae</taxon>
        <taxon>Pentapetalae</taxon>
        <taxon>rosids</taxon>
        <taxon>fabids</taxon>
        <taxon>Fabales</taxon>
        <taxon>Fabaceae</taxon>
        <taxon>Papilionoideae</taxon>
        <taxon>50 kb inversion clade</taxon>
        <taxon>dalbergioids sensu lato</taxon>
        <taxon>Dalbergieae</taxon>
        <taxon>Pterocarpus clade</taxon>
        <taxon>Stylosanthes</taxon>
    </lineage>
</organism>
<evidence type="ECO:0000259" key="2">
    <source>
        <dbReference type="PROSITE" id="PS50102"/>
    </source>
</evidence>
<feature type="domain" description="RRM" evidence="2">
    <location>
        <begin position="144"/>
        <end position="222"/>
    </location>
</feature>
<dbReference type="SUPFAM" id="SSF54928">
    <property type="entry name" value="RNA-binding domain, RBD"/>
    <property type="match status" value="1"/>
</dbReference>
<dbReference type="InterPro" id="IPR000504">
    <property type="entry name" value="RRM_dom"/>
</dbReference>
<dbReference type="PANTHER" id="PTHR10701:SF5">
    <property type="entry name" value="N-ALPHA-ACETYLTRANSFERASE 38, NATC AUXILIARY SUBUNIT"/>
    <property type="match status" value="1"/>
</dbReference>
<dbReference type="CDD" id="cd06168">
    <property type="entry name" value="LSMD1"/>
    <property type="match status" value="1"/>
</dbReference>
<name>A0ABU6VCP2_9FABA</name>
<dbReference type="Gene3D" id="3.30.70.330">
    <property type="match status" value="1"/>
</dbReference>
<protein>
    <recommendedName>
        <fullName evidence="2">RRM domain-containing protein</fullName>
    </recommendedName>
</protein>
<reference evidence="3 4" key="1">
    <citation type="journal article" date="2023" name="Plants (Basel)">
        <title>Bridging the Gap: Combining Genomics and Transcriptomics Approaches to Understand Stylosanthes scabra, an Orphan Legume from the Brazilian Caatinga.</title>
        <authorList>
            <person name="Ferreira-Neto J.R.C."/>
            <person name="da Silva M.D."/>
            <person name="Binneck E."/>
            <person name="de Melo N.F."/>
            <person name="da Silva R.H."/>
            <person name="de Melo A.L.T.M."/>
            <person name="Pandolfi V."/>
            <person name="Bustamante F.O."/>
            <person name="Brasileiro-Vidal A.C."/>
            <person name="Benko-Iseppon A.M."/>
        </authorList>
    </citation>
    <scope>NUCLEOTIDE SEQUENCE [LARGE SCALE GENOMIC DNA]</scope>
    <source>
        <tissue evidence="3">Leaves</tissue>
    </source>
</reference>
<evidence type="ECO:0000313" key="4">
    <source>
        <dbReference type="Proteomes" id="UP001341840"/>
    </source>
</evidence>
<dbReference type="CDD" id="cd00590">
    <property type="entry name" value="RRM_SF"/>
    <property type="match status" value="1"/>
</dbReference>
<dbReference type="InterPro" id="IPR010920">
    <property type="entry name" value="LSM_dom_sf"/>
</dbReference>
<evidence type="ECO:0000256" key="1">
    <source>
        <dbReference type="PROSITE-ProRule" id="PRU00176"/>
    </source>
</evidence>
<keyword evidence="1" id="KW-0694">RNA-binding</keyword>
<keyword evidence="4" id="KW-1185">Reference proteome</keyword>
<dbReference type="Gene3D" id="2.30.30.100">
    <property type="match status" value="1"/>
</dbReference>
<dbReference type="InterPro" id="IPR035979">
    <property type="entry name" value="RBD_domain_sf"/>
</dbReference>
<dbReference type="Proteomes" id="UP001341840">
    <property type="component" value="Unassembled WGS sequence"/>
</dbReference>